<comment type="cofactor">
    <cofactor evidence="1">
        <name>L-ascorbate</name>
        <dbReference type="ChEBI" id="CHEBI:38290"/>
    </cofactor>
</comment>
<dbReference type="Gene3D" id="3.60.130.10">
    <property type="entry name" value="Clavaminate synthase-like"/>
    <property type="match status" value="1"/>
</dbReference>
<evidence type="ECO:0000256" key="4">
    <source>
        <dbReference type="ARBA" id="ARBA00023002"/>
    </source>
</evidence>
<reference evidence="6" key="2">
    <citation type="submission" date="2015-06" db="UniProtKB">
        <authorList>
            <consortium name="EnsemblMetazoa"/>
        </authorList>
    </citation>
    <scope>IDENTIFICATION</scope>
</reference>
<dbReference type="PANTHER" id="PTHR10696">
    <property type="entry name" value="GAMMA-BUTYROBETAINE HYDROXYLASE-RELATED"/>
    <property type="match status" value="1"/>
</dbReference>
<evidence type="ECO:0000313" key="6">
    <source>
        <dbReference type="EnsemblMetazoa" id="MESCA004458-PA"/>
    </source>
</evidence>
<comment type="pathway">
    <text evidence="2">Amine and polyamine biosynthesis; carnitine biosynthesis.</text>
</comment>
<dbReference type="InterPro" id="IPR003819">
    <property type="entry name" value="TauD/TfdA-like"/>
</dbReference>
<keyword evidence="3" id="KW-0124">Carnitine biosynthesis</keyword>
<protein>
    <recommendedName>
        <fullName evidence="5">TauD/TfdA-like domain-containing protein</fullName>
    </recommendedName>
</protein>
<keyword evidence="7" id="KW-1185">Reference proteome</keyword>
<dbReference type="GO" id="GO:0045329">
    <property type="term" value="P:carnitine biosynthetic process"/>
    <property type="evidence" value="ECO:0007669"/>
    <property type="project" value="UniProtKB-KW"/>
</dbReference>
<sequence>MFSEFVDLKHKDYPGQNLKLASIWLRDPAAVKSFSEKPNGYIFVQWSDGHESEYCFSWLWESQVQNLTTKTPMKSWNKDSILKENYAKIPLPALLASDDSVKTVVQSLITYGVAFISEVPPTTDMTEMAIRRMFPIMKTLFGEMFTFQDNPDHADTAYSKDFLGSHTDNTYFTDAAGLQILHCIYHNGQGGESTLVDSLKCIEELRGADPEAFELLSTVHVPAEYIDEEKEQHHYHSGPIIRLCPVTGELKQFRWNVYDRATFDTISQKDMPKFYEAFIKLQRLSKARKTNGYSN</sequence>
<keyword evidence="4" id="KW-0560">Oxidoreductase</keyword>
<dbReference type="SUPFAM" id="SSF51197">
    <property type="entry name" value="Clavaminate synthase-like"/>
    <property type="match status" value="1"/>
</dbReference>
<proteinExistence type="predicted"/>
<dbReference type="EMBL" id="CAQQ02115537">
    <property type="status" value="NOT_ANNOTATED_CDS"/>
    <property type="molecule type" value="Genomic_DNA"/>
</dbReference>
<evidence type="ECO:0000256" key="2">
    <source>
        <dbReference type="ARBA" id="ARBA00005022"/>
    </source>
</evidence>
<evidence type="ECO:0000256" key="1">
    <source>
        <dbReference type="ARBA" id="ARBA00001961"/>
    </source>
</evidence>
<name>T1GLP5_MEGSC</name>
<organism evidence="6 7">
    <name type="scientific">Megaselia scalaris</name>
    <name type="common">Humpbacked fly</name>
    <name type="synonym">Phora scalaris</name>
    <dbReference type="NCBI Taxonomy" id="36166"/>
    <lineage>
        <taxon>Eukaryota</taxon>
        <taxon>Metazoa</taxon>
        <taxon>Ecdysozoa</taxon>
        <taxon>Arthropoda</taxon>
        <taxon>Hexapoda</taxon>
        <taxon>Insecta</taxon>
        <taxon>Pterygota</taxon>
        <taxon>Neoptera</taxon>
        <taxon>Endopterygota</taxon>
        <taxon>Diptera</taxon>
        <taxon>Brachycera</taxon>
        <taxon>Muscomorpha</taxon>
        <taxon>Platypezoidea</taxon>
        <taxon>Phoridae</taxon>
        <taxon>Megaseliini</taxon>
        <taxon>Megaselia</taxon>
    </lineage>
</organism>
<dbReference type="Pfam" id="PF02668">
    <property type="entry name" value="TauD"/>
    <property type="match status" value="1"/>
</dbReference>
<dbReference type="EnsemblMetazoa" id="MESCA004458-RA">
    <property type="protein sequence ID" value="MESCA004458-PA"/>
    <property type="gene ID" value="MESCA004458"/>
</dbReference>
<dbReference type="InterPro" id="IPR050411">
    <property type="entry name" value="AlphaKG_dependent_hydroxylases"/>
</dbReference>
<evidence type="ECO:0000256" key="3">
    <source>
        <dbReference type="ARBA" id="ARBA00022873"/>
    </source>
</evidence>
<dbReference type="Proteomes" id="UP000015102">
    <property type="component" value="Unassembled WGS sequence"/>
</dbReference>
<reference evidence="7" key="1">
    <citation type="submission" date="2013-02" db="EMBL/GenBank/DDBJ databases">
        <authorList>
            <person name="Hughes D."/>
        </authorList>
    </citation>
    <scope>NUCLEOTIDE SEQUENCE</scope>
    <source>
        <strain>Durham</strain>
        <strain evidence="7">NC isolate 2 -- Noor lab</strain>
    </source>
</reference>
<dbReference type="STRING" id="36166.T1GLP5"/>
<dbReference type="HOGENOM" id="CLU_021859_2_0_1"/>
<dbReference type="AlphaFoldDB" id="T1GLP5"/>
<dbReference type="InterPro" id="IPR042098">
    <property type="entry name" value="TauD-like_sf"/>
</dbReference>
<accession>T1GLP5</accession>
<dbReference type="OMA" id="PYVDCQS"/>
<dbReference type="PANTHER" id="PTHR10696:SF51">
    <property type="entry name" value="TRIMETHYLLYSINE DIOXYGENASE, MITOCHONDRIAL"/>
    <property type="match status" value="1"/>
</dbReference>
<evidence type="ECO:0000313" key="7">
    <source>
        <dbReference type="Proteomes" id="UP000015102"/>
    </source>
</evidence>
<feature type="domain" description="TauD/TfdA-like" evidence="5">
    <location>
        <begin position="88"/>
        <end position="285"/>
    </location>
</feature>
<evidence type="ECO:0000259" key="5">
    <source>
        <dbReference type="Pfam" id="PF02668"/>
    </source>
</evidence>
<dbReference type="GO" id="GO:0016491">
    <property type="term" value="F:oxidoreductase activity"/>
    <property type="evidence" value="ECO:0007669"/>
    <property type="project" value="UniProtKB-KW"/>
</dbReference>
<dbReference type="GO" id="GO:0005739">
    <property type="term" value="C:mitochondrion"/>
    <property type="evidence" value="ECO:0007669"/>
    <property type="project" value="TreeGrafter"/>
</dbReference>